<gene>
    <name evidence="1" type="ORF">FHR69_000888</name>
</gene>
<name>A0ACC5M8I1_9PSED</name>
<dbReference type="Proteomes" id="UP000589818">
    <property type="component" value="Unassembled WGS sequence"/>
</dbReference>
<proteinExistence type="predicted"/>
<reference evidence="1" key="1">
    <citation type="submission" date="2020-08" db="EMBL/GenBank/DDBJ databases">
        <title>Plant associated metagenomes--Microbial community diversity and host control of community assembly across model and emerging plant ecological genomics systems.</title>
        <authorList>
            <person name="Dangl J."/>
        </authorList>
    </citation>
    <scope>NUCLEOTIDE SEQUENCE</scope>
    <source>
        <strain evidence="1">KD5</strain>
    </source>
</reference>
<protein>
    <submittedName>
        <fullName evidence="1">Uncharacterized protein (TIGR02118 family)</fullName>
    </submittedName>
</protein>
<organism evidence="1 2">
    <name type="scientific">Pseudomonas umsongensis</name>
    <dbReference type="NCBI Taxonomy" id="198618"/>
    <lineage>
        <taxon>Bacteria</taxon>
        <taxon>Pseudomonadati</taxon>
        <taxon>Pseudomonadota</taxon>
        <taxon>Gammaproteobacteria</taxon>
        <taxon>Pseudomonadales</taxon>
        <taxon>Pseudomonadaceae</taxon>
        <taxon>Pseudomonas</taxon>
    </lineage>
</organism>
<evidence type="ECO:0000313" key="1">
    <source>
        <dbReference type="EMBL" id="MBB2885022.1"/>
    </source>
</evidence>
<evidence type="ECO:0000313" key="2">
    <source>
        <dbReference type="Proteomes" id="UP000589818"/>
    </source>
</evidence>
<dbReference type="EMBL" id="JACHVR010000001">
    <property type="protein sequence ID" value="MBB2885022.1"/>
    <property type="molecule type" value="Genomic_DNA"/>
</dbReference>
<comment type="caution">
    <text evidence="1">The sequence shown here is derived from an EMBL/GenBank/DDBJ whole genome shotgun (WGS) entry which is preliminary data.</text>
</comment>
<keyword evidence="2" id="KW-1185">Reference proteome</keyword>
<sequence>MIDVSILYPNEAGATFDFDYYREQHMTMIQQKMAGACSHFTIEKGLQGPVPGSAPTYIAIGHLFFKSLDAFASAFGPHAKAIGADIANYTSLKPTIQISEVIVG</sequence>
<accession>A0ACC5M8I1</accession>